<proteinExistence type="predicted"/>
<protein>
    <submittedName>
        <fullName evidence="2">Uncharacterized protein</fullName>
    </submittedName>
</protein>
<keyword evidence="1" id="KW-0812">Transmembrane</keyword>
<reference evidence="2" key="1">
    <citation type="submission" date="2021-11" db="EMBL/GenBank/DDBJ databases">
        <authorList>
            <person name="Schell T."/>
        </authorList>
    </citation>
    <scope>NUCLEOTIDE SEQUENCE</scope>
    <source>
        <strain evidence="2">M5</strain>
    </source>
</reference>
<accession>A0A8J2WMK7</accession>
<keyword evidence="1" id="KW-0472">Membrane</keyword>
<dbReference type="OrthoDB" id="10670359at2759"/>
<evidence type="ECO:0000313" key="2">
    <source>
        <dbReference type="EMBL" id="CAH0104586.1"/>
    </source>
</evidence>
<dbReference type="Proteomes" id="UP000789390">
    <property type="component" value="Unassembled WGS sequence"/>
</dbReference>
<sequence>MAGIATGSALKRIFWKCTGYWNIPVKRNSKILRAVQFYSTDKNDIVQEKTALEKFQKAENEERERLSRKTKKGLKFGTWKFYIEDLVFKNLKPDEVPLSYQMCYRSGLETYANFGILTASSATALCLISAPLYLFQHGFIPITFEIAGFFIGGVAFMYSLFSVSLRVPLRIYYSEESDDFLVYLPRLIPYVTRKLNIQPGHVKPPTRTSDYLPWISLQHTHTLTKQTMIIDGEKFILPMYYNKLMGYY</sequence>
<dbReference type="AlphaFoldDB" id="A0A8J2WMK7"/>
<organism evidence="2 3">
    <name type="scientific">Daphnia galeata</name>
    <dbReference type="NCBI Taxonomy" id="27404"/>
    <lineage>
        <taxon>Eukaryota</taxon>
        <taxon>Metazoa</taxon>
        <taxon>Ecdysozoa</taxon>
        <taxon>Arthropoda</taxon>
        <taxon>Crustacea</taxon>
        <taxon>Branchiopoda</taxon>
        <taxon>Diplostraca</taxon>
        <taxon>Cladocera</taxon>
        <taxon>Anomopoda</taxon>
        <taxon>Daphniidae</taxon>
        <taxon>Daphnia</taxon>
    </lineage>
</organism>
<keyword evidence="1" id="KW-1133">Transmembrane helix</keyword>
<feature type="transmembrane region" description="Helical" evidence="1">
    <location>
        <begin position="111"/>
        <end position="133"/>
    </location>
</feature>
<keyword evidence="3" id="KW-1185">Reference proteome</keyword>
<evidence type="ECO:0000256" key="1">
    <source>
        <dbReference type="SAM" id="Phobius"/>
    </source>
</evidence>
<feature type="transmembrane region" description="Helical" evidence="1">
    <location>
        <begin position="139"/>
        <end position="161"/>
    </location>
</feature>
<name>A0A8J2WMK7_9CRUS</name>
<comment type="caution">
    <text evidence="2">The sequence shown here is derived from an EMBL/GenBank/DDBJ whole genome shotgun (WGS) entry which is preliminary data.</text>
</comment>
<dbReference type="EMBL" id="CAKKLH010000146">
    <property type="protein sequence ID" value="CAH0104586.1"/>
    <property type="molecule type" value="Genomic_DNA"/>
</dbReference>
<evidence type="ECO:0000313" key="3">
    <source>
        <dbReference type="Proteomes" id="UP000789390"/>
    </source>
</evidence>
<gene>
    <name evidence="2" type="ORF">DGAL_LOCUS7495</name>
</gene>